<dbReference type="AlphaFoldDB" id="A0A9P9A462"/>
<comment type="caution">
    <text evidence="2">The sequence shown here is derived from an EMBL/GenBank/DDBJ whole genome shotgun (WGS) entry which is preliminary data.</text>
</comment>
<keyword evidence="3" id="KW-1185">Reference proteome</keyword>
<feature type="compositionally biased region" description="Basic and acidic residues" evidence="1">
    <location>
        <begin position="87"/>
        <end position="101"/>
    </location>
</feature>
<feature type="region of interest" description="Disordered" evidence="1">
    <location>
        <begin position="283"/>
        <end position="311"/>
    </location>
</feature>
<dbReference type="GeneID" id="70128252"/>
<sequence>MADNNFTLVDHEKTDNALISSVCANSRTADDLQELWEGAWALWMFSTGCDRSYRPESSEALERITEGMDPDVSSTKHPREGNSSSEELEHSPKRQRTESLTRKISKLAITAQGALSPVDAESPKSKRKPLPTLPEETRKKRSKPRLKPRAITPDSGASGSGHATPKTPSKPQPQSAARSLTVDSSFESGPKVSGSGLRPVPASPSLATAQTSATVRVSQPEPADEQLPILRGGPSPSGKVWQRTTAQERSPNTAIKWKSLAVTALLRVIHASSGLTVQIKVSGQEGATHTQESRIVASTQGEKQADREDEKTDEALLLADSHLYLVT</sequence>
<feature type="compositionally biased region" description="Basic residues" evidence="1">
    <location>
        <begin position="139"/>
        <end position="148"/>
    </location>
</feature>
<gene>
    <name evidence="2" type="ORF">BKA67DRAFT_531269</name>
</gene>
<name>A0A9P9A462_9PEZI</name>
<feature type="compositionally biased region" description="Polar residues" evidence="1">
    <location>
        <begin position="205"/>
        <end position="217"/>
    </location>
</feature>
<feature type="compositionally biased region" description="Polar residues" evidence="1">
    <location>
        <begin position="166"/>
        <end position="187"/>
    </location>
</feature>
<feature type="region of interest" description="Disordered" evidence="1">
    <location>
        <begin position="65"/>
        <end position="250"/>
    </location>
</feature>
<dbReference type="RefSeq" id="XP_045965333.1">
    <property type="nucleotide sequence ID" value="XM_046099360.1"/>
</dbReference>
<accession>A0A9P9A462</accession>
<dbReference type="Proteomes" id="UP000758603">
    <property type="component" value="Unassembled WGS sequence"/>
</dbReference>
<proteinExistence type="predicted"/>
<protein>
    <submittedName>
        <fullName evidence="2">Uncharacterized protein</fullName>
    </submittedName>
</protein>
<reference evidence="2" key="1">
    <citation type="journal article" date="2021" name="Nat. Commun.">
        <title>Genetic determinants of endophytism in the Arabidopsis root mycobiome.</title>
        <authorList>
            <person name="Mesny F."/>
            <person name="Miyauchi S."/>
            <person name="Thiergart T."/>
            <person name="Pickel B."/>
            <person name="Atanasova L."/>
            <person name="Karlsson M."/>
            <person name="Huettel B."/>
            <person name="Barry K.W."/>
            <person name="Haridas S."/>
            <person name="Chen C."/>
            <person name="Bauer D."/>
            <person name="Andreopoulos W."/>
            <person name="Pangilinan J."/>
            <person name="LaButti K."/>
            <person name="Riley R."/>
            <person name="Lipzen A."/>
            <person name="Clum A."/>
            <person name="Drula E."/>
            <person name="Henrissat B."/>
            <person name="Kohler A."/>
            <person name="Grigoriev I.V."/>
            <person name="Martin F.M."/>
            <person name="Hacquard S."/>
        </authorList>
    </citation>
    <scope>NUCLEOTIDE SEQUENCE</scope>
    <source>
        <strain evidence="2">MPI-SDFR-AT-0073</strain>
    </source>
</reference>
<organism evidence="2 3">
    <name type="scientific">Truncatella angustata</name>
    <dbReference type="NCBI Taxonomy" id="152316"/>
    <lineage>
        <taxon>Eukaryota</taxon>
        <taxon>Fungi</taxon>
        <taxon>Dikarya</taxon>
        <taxon>Ascomycota</taxon>
        <taxon>Pezizomycotina</taxon>
        <taxon>Sordariomycetes</taxon>
        <taxon>Xylariomycetidae</taxon>
        <taxon>Amphisphaeriales</taxon>
        <taxon>Sporocadaceae</taxon>
        <taxon>Truncatella</taxon>
    </lineage>
</organism>
<evidence type="ECO:0000313" key="2">
    <source>
        <dbReference type="EMBL" id="KAH6661202.1"/>
    </source>
</evidence>
<evidence type="ECO:0000256" key="1">
    <source>
        <dbReference type="SAM" id="MobiDB-lite"/>
    </source>
</evidence>
<dbReference type="EMBL" id="JAGPXC010000001">
    <property type="protein sequence ID" value="KAH6661202.1"/>
    <property type="molecule type" value="Genomic_DNA"/>
</dbReference>
<evidence type="ECO:0000313" key="3">
    <source>
        <dbReference type="Proteomes" id="UP000758603"/>
    </source>
</evidence>